<evidence type="ECO:0000313" key="3">
    <source>
        <dbReference type="Proteomes" id="UP001642484"/>
    </source>
</evidence>
<sequence length="256" mass="26829">MTTGACTQVGHFVWPSEMYPQSLATTAWSVQGIPGQVQAVPAALATGLKPSQPTWADIRGKLLERRDTIGSSFSTAPPSPDNSTSTAEFRRDSVSSTASVAQNLLADGPPTWLRFEIPEAPVSQEGQGRGTEKDVRKTSKTEVQPHAGKVVVSGPKPSGVARAKSPEARPGGSNQKILVRSKTGVEPTVAARARELVKAKTQQGLAARPRGQSPVSVLRAAPRLVVPPAETKGGAAPTALVFVRDGADYPPVRFAA</sequence>
<proteinExistence type="predicted"/>
<accession>A0ABP0S9A0</accession>
<feature type="region of interest" description="Disordered" evidence="1">
    <location>
        <begin position="70"/>
        <end position="94"/>
    </location>
</feature>
<comment type="caution">
    <text evidence="2">The sequence shown here is derived from an EMBL/GenBank/DDBJ whole genome shotgun (WGS) entry which is preliminary data.</text>
</comment>
<evidence type="ECO:0000313" key="2">
    <source>
        <dbReference type="EMBL" id="CAK9108855.1"/>
    </source>
</evidence>
<gene>
    <name evidence="2" type="ORF">CCMP2556_LOCUS50703</name>
</gene>
<evidence type="ECO:0000256" key="1">
    <source>
        <dbReference type="SAM" id="MobiDB-lite"/>
    </source>
</evidence>
<dbReference type="Proteomes" id="UP001642484">
    <property type="component" value="Unassembled WGS sequence"/>
</dbReference>
<name>A0ABP0S9A0_9DINO</name>
<feature type="compositionally biased region" description="Basic and acidic residues" evidence="1">
    <location>
        <begin position="130"/>
        <end position="140"/>
    </location>
</feature>
<keyword evidence="3" id="KW-1185">Reference proteome</keyword>
<protein>
    <submittedName>
        <fullName evidence="2">Uncharacterized protein</fullName>
    </submittedName>
</protein>
<feature type="region of interest" description="Disordered" evidence="1">
    <location>
        <begin position="119"/>
        <end position="185"/>
    </location>
</feature>
<organism evidence="2 3">
    <name type="scientific">Durusdinium trenchii</name>
    <dbReference type="NCBI Taxonomy" id="1381693"/>
    <lineage>
        <taxon>Eukaryota</taxon>
        <taxon>Sar</taxon>
        <taxon>Alveolata</taxon>
        <taxon>Dinophyceae</taxon>
        <taxon>Suessiales</taxon>
        <taxon>Symbiodiniaceae</taxon>
        <taxon>Durusdinium</taxon>
    </lineage>
</organism>
<dbReference type="EMBL" id="CAXAMN010027139">
    <property type="protein sequence ID" value="CAK9108855.1"/>
    <property type="molecule type" value="Genomic_DNA"/>
</dbReference>
<reference evidence="2 3" key="1">
    <citation type="submission" date="2024-02" db="EMBL/GenBank/DDBJ databases">
        <authorList>
            <person name="Chen Y."/>
            <person name="Shah S."/>
            <person name="Dougan E. K."/>
            <person name="Thang M."/>
            <person name="Chan C."/>
        </authorList>
    </citation>
    <scope>NUCLEOTIDE SEQUENCE [LARGE SCALE GENOMIC DNA]</scope>
</reference>
<feature type="compositionally biased region" description="Polar residues" evidence="1">
    <location>
        <begin position="70"/>
        <end position="87"/>
    </location>
</feature>